<dbReference type="AlphaFoldDB" id="A0A3E0WP26"/>
<keyword evidence="1" id="KW-0472">Membrane</keyword>
<gene>
    <name evidence="2" type="ORF">CAL65_16235</name>
</gene>
<evidence type="ECO:0008006" key="4">
    <source>
        <dbReference type="Google" id="ProtNLM"/>
    </source>
</evidence>
<feature type="transmembrane region" description="Helical" evidence="1">
    <location>
        <begin position="6"/>
        <end position="30"/>
    </location>
</feature>
<feature type="transmembrane region" description="Helical" evidence="1">
    <location>
        <begin position="64"/>
        <end position="82"/>
    </location>
</feature>
<protein>
    <recommendedName>
        <fullName evidence="4">Branched-chain amino acid transporter</fullName>
    </recommendedName>
</protein>
<dbReference type="PIRSF" id="PIRSF003203">
    <property type="entry name" value="AzlD"/>
    <property type="match status" value="1"/>
</dbReference>
<dbReference type="InterPro" id="IPR008407">
    <property type="entry name" value="Brnchd-chn_aa_trnsp_AzlD"/>
</dbReference>
<keyword evidence="3" id="KW-1185">Reference proteome</keyword>
<sequence>MVSDSLYLLAAIGIMALATIATRALPFVLLRDSQHPLVFYLGRYLPPAVMALLVIYSLRHLPGLAWLEIGAYMLAIALTAGLHVWRRNALLSIATGTGVFMLLQQTVLL</sequence>
<proteinExistence type="predicted"/>
<organism evidence="2 3">
    <name type="scientific">Alkalilimnicola ehrlichii</name>
    <dbReference type="NCBI Taxonomy" id="351052"/>
    <lineage>
        <taxon>Bacteria</taxon>
        <taxon>Pseudomonadati</taxon>
        <taxon>Pseudomonadota</taxon>
        <taxon>Gammaproteobacteria</taxon>
        <taxon>Chromatiales</taxon>
        <taxon>Ectothiorhodospiraceae</taxon>
        <taxon>Alkalilimnicola</taxon>
    </lineage>
</organism>
<dbReference type="EMBL" id="NFZW01000018">
    <property type="protein sequence ID" value="RFA33901.1"/>
    <property type="molecule type" value="Genomic_DNA"/>
</dbReference>
<reference evidence="3" key="1">
    <citation type="submission" date="2017-05" db="EMBL/GenBank/DDBJ databases">
        <authorList>
            <person name="Sharma S."/>
            <person name="Sidhu C."/>
            <person name="Pinnaka A.K."/>
        </authorList>
    </citation>
    <scope>NUCLEOTIDE SEQUENCE [LARGE SCALE GENOMIC DNA]</scope>
    <source>
        <strain evidence="3">AK93</strain>
    </source>
</reference>
<accession>A0A3E0WP26</accession>
<keyword evidence="1" id="KW-0812">Transmembrane</keyword>
<dbReference type="Proteomes" id="UP000256763">
    <property type="component" value="Unassembled WGS sequence"/>
</dbReference>
<keyword evidence="1" id="KW-1133">Transmembrane helix</keyword>
<evidence type="ECO:0000313" key="3">
    <source>
        <dbReference type="Proteomes" id="UP000256763"/>
    </source>
</evidence>
<feature type="transmembrane region" description="Helical" evidence="1">
    <location>
        <begin position="37"/>
        <end position="58"/>
    </location>
</feature>
<comment type="caution">
    <text evidence="2">The sequence shown here is derived from an EMBL/GenBank/DDBJ whole genome shotgun (WGS) entry which is preliminary data.</text>
</comment>
<name>A0A3E0WP26_9GAMM</name>
<evidence type="ECO:0000313" key="2">
    <source>
        <dbReference type="EMBL" id="RFA33901.1"/>
    </source>
</evidence>
<feature type="transmembrane region" description="Helical" evidence="1">
    <location>
        <begin position="89"/>
        <end position="108"/>
    </location>
</feature>
<dbReference type="Pfam" id="PF05437">
    <property type="entry name" value="AzlD"/>
    <property type="match status" value="1"/>
</dbReference>
<evidence type="ECO:0000256" key="1">
    <source>
        <dbReference type="SAM" id="Phobius"/>
    </source>
</evidence>